<keyword evidence="1" id="KW-0808">Transferase</keyword>
<keyword evidence="6" id="KW-1185">Reference proteome</keyword>
<dbReference type="Pfam" id="PF00899">
    <property type="entry name" value="ThiF"/>
    <property type="match status" value="1"/>
</dbReference>
<dbReference type="CDD" id="cd00757">
    <property type="entry name" value="ThiF_MoeB_HesA_family"/>
    <property type="match status" value="1"/>
</dbReference>
<evidence type="ECO:0000259" key="4">
    <source>
        <dbReference type="PROSITE" id="PS50206"/>
    </source>
</evidence>
<dbReference type="EMBL" id="CAUYUE010000015">
    <property type="protein sequence ID" value="CAK0786693.1"/>
    <property type="molecule type" value="Genomic_DNA"/>
</dbReference>
<reference evidence="5 6" key="1">
    <citation type="submission" date="2023-10" db="EMBL/GenBank/DDBJ databases">
        <authorList>
            <person name="Maclean D."/>
            <person name="Macfadyen A."/>
        </authorList>
    </citation>
    <scope>NUCLEOTIDE SEQUENCE [LARGE SCALE GENOMIC DNA]</scope>
</reference>
<dbReference type="AlphaFoldDB" id="A0AAV1IH80"/>
<dbReference type="GO" id="GO:0005524">
    <property type="term" value="F:ATP binding"/>
    <property type="evidence" value="ECO:0007669"/>
    <property type="project" value="UniProtKB-KW"/>
</dbReference>
<dbReference type="GO" id="GO:0042292">
    <property type="term" value="F:URM1 activating enzyme activity"/>
    <property type="evidence" value="ECO:0007669"/>
    <property type="project" value="TreeGrafter"/>
</dbReference>
<keyword evidence="3" id="KW-0067">ATP-binding</keyword>
<evidence type="ECO:0000313" key="5">
    <source>
        <dbReference type="EMBL" id="CAK0786693.1"/>
    </source>
</evidence>
<dbReference type="PANTHER" id="PTHR10953:SF102">
    <property type="entry name" value="ADENYLYLTRANSFERASE AND SULFURTRANSFERASE MOCS3"/>
    <property type="match status" value="1"/>
</dbReference>
<dbReference type="GO" id="GO:0004792">
    <property type="term" value="F:thiosulfate-cyanide sulfurtransferase activity"/>
    <property type="evidence" value="ECO:0007669"/>
    <property type="project" value="TreeGrafter"/>
</dbReference>
<sequence length="371" mass="39550">MYLAAAGVGRLGMVDRDLVELSNLHRQTAHRESTVGTHKVDSAGLTCRSINSSNQVEMYRDGITPQNAVELVSSYDVVIDATDNAPSRYLISDACVVAGKPLVSGAAIGTDGQLTVYNHGPDGPCYRCLFPEAPEPQSCSRCSDAGVLGVVPGIIGSLQALEAIKIASAVGKPLSQSLLLFDALAGRFTTMKLRAKMPSCIACGEKPSITAKTLPSYSYAAFTRAPAHDAGPAALDLVDPDQRLTAQQLQAWLLSGENVSIVDVRPESEFNVAHMPGATNCPFSDSRPEAFSQHIEWLQQQQRGLKLGEVSQMSSDDEQALTSRLCVVCRRGNDSQRVVKLLQCNGVNGAVDLVGGLEAWSREAGVDFPGY</sequence>
<dbReference type="Gene3D" id="3.40.50.720">
    <property type="entry name" value="NAD(P)-binding Rossmann-like Domain"/>
    <property type="match status" value="1"/>
</dbReference>
<dbReference type="Proteomes" id="UP001314263">
    <property type="component" value="Unassembled WGS sequence"/>
</dbReference>
<evidence type="ECO:0000313" key="6">
    <source>
        <dbReference type="Proteomes" id="UP001314263"/>
    </source>
</evidence>
<evidence type="ECO:0000256" key="3">
    <source>
        <dbReference type="ARBA" id="ARBA00022840"/>
    </source>
</evidence>
<dbReference type="InterPro" id="IPR001763">
    <property type="entry name" value="Rhodanese-like_dom"/>
</dbReference>
<feature type="domain" description="Rhodanese" evidence="4">
    <location>
        <begin position="255"/>
        <end position="369"/>
    </location>
</feature>
<dbReference type="PANTHER" id="PTHR10953">
    <property type="entry name" value="UBIQUITIN-ACTIVATING ENZYME E1"/>
    <property type="match status" value="1"/>
</dbReference>
<dbReference type="InterPro" id="IPR045886">
    <property type="entry name" value="ThiF/MoeB/HesA"/>
</dbReference>
<dbReference type="InterPro" id="IPR036873">
    <property type="entry name" value="Rhodanese-like_dom_sf"/>
</dbReference>
<dbReference type="SMART" id="SM00450">
    <property type="entry name" value="RHOD"/>
    <property type="match status" value="1"/>
</dbReference>
<dbReference type="Pfam" id="PF00581">
    <property type="entry name" value="Rhodanese"/>
    <property type="match status" value="1"/>
</dbReference>
<organism evidence="5 6">
    <name type="scientific">Coccomyxa viridis</name>
    <dbReference type="NCBI Taxonomy" id="1274662"/>
    <lineage>
        <taxon>Eukaryota</taxon>
        <taxon>Viridiplantae</taxon>
        <taxon>Chlorophyta</taxon>
        <taxon>core chlorophytes</taxon>
        <taxon>Trebouxiophyceae</taxon>
        <taxon>Trebouxiophyceae incertae sedis</taxon>
        <taxon>Coccomyxaceae</taxon>
        <taxon>Coccomyxa</taxon>
    </lineage>
</organism>
<dbReference type="GO" id="GO:0005737">
    <property type="term" value="C:cytoplasm"/>
    <property type="evidence" value="ECO:0007669"/>
    <property type="project" value="TreeGrafter"/>
</dbReference>
<dbReference type="SUPFAM" id="SSF69572">
    <property type="entry name" value="Activating enzymes of the ubiquitin-like proteins"/>
    <property type="match status" value="1"/>
</dbReference>
<keyword evidence="2" id="KW-0547">Nucleotide-binding</keyword>
<evidence type="ECO:0000256" key="1">
    <source>
        <dbReference type="ARBA" id="ARBA00022679"/>
    </source>
</evidence>
<comment type="caution">
    <text evidence="5">The sequence shown here is derived from an EMBL/GenBank/DDBJ whole genome shotgun (WGS) entry which is preliminary data.</text>
</comment>
<protein>
    <recommendedName>
        <fullName evidence="4">Rhodanese domain-containing protein</fullName>
    </recommendedName>
</protein>
<dbReference type="InterPro" id="IPR035985">
    <property type="entry name" value="Ubiquitin-activating_enz"/>
</dbReference>
<dbReference type="Gene3D" id="3.40.250.10">
    <property type="entry name" value="Rhodanese-like domain"/>
    <property type="match status" value="1"/>
</dbReference>
<dbReference type="GO" id="GO:0016779">
    <property type="term" value="F:nucleotidyltransferase activity"/>
    <property type="evidence" value="ECO:0007669"/>
    <property type="project" value="TreeGrafter"/>
</dbReference>
<proteinExistence type="predicted"/>
<accession>A0AAV1IH80</accession>
<evidence type="ECO:0000256" key="2">
    <source>
        <dbReference type="ARBA" id="ARBA00022741"/>
    </source>
</evidence>
<dbReference type="InterPro" id="IPR000594">
    <property type="entry name" value="ThiF_NAD_FAD-bd"/>
</dbReference>
<gene>
    <name evidence="5" type="ORF">CVIRNUC_009907</name>
</gene>
<name>A0AAV1IH80_9CHLO</name>
<dbReference type="PROSITE" id="PS50206">
    <property type="entry name" value="RHODANESE_3"/>
    <property type="match status" value="1"/>
</dbReference>
<dbReference type="FunFam" id="3.40.50.720:FF:000033">
    <property type="entry name" value="Adenylyltransferase and sulfurtransferase MOCS3"/>
    <property type="match status" value="1"/>
</dbReference>